<feature type="domain" description="DUF1468" evidence="2">
    <location>
        <begin position="11"/>
        <end position="157"/>
    </location>
</feature>
<name>A0A1H0CK89_9GAMM</name>
<reference evidence="4" key="1">
    <citation type="submission" date="2016-10" db="EMBL/GenBank/DDBJ databases">
        <authorList>
            <person name="Varghese N."/>
            <person name="Submissions S."/>
        </authorList>
    </citation>
    <scope>NUCLEOTIDE SEQUENCE [LARGE SCALE GENOMIC DNA]</scope>
    <source>
        <strain evidence="4">CGMCC 1.6494</strain>
    </source>
</reference>
<evidence type="ECO:0000256" key="1">
    <source>
        <dbReference type="SAM" id="Phobius"/>
    </source>
</evidence>
<dbReference type="Proteomes" id="UP000199677">
    <property type="component" value="Unassembled WGS sequence"/>
</dbReference>
<protein>
    <submittedName>
        <fullName evidence="3">Tripartite tricarboxylate transporter TctB family protein</fullName>
    </submittedName>
</protein>
<evidence type="ECO:0000259" key="2">
    <source>
        <dbReference type="Pfam" id="PF07331"/>
    </source>
</evidence>
<proteinExistence type="predicted"/>
<dbReference type="STRING" id="416873.SAMN04487951_10691"/>
<feature type="transmembrane region" description="Helical" evidence="1">
    <location>
        <begin position="109"/>
        <end position="127"/>
    </location>
</feature>
<dbReference type="OrthoDB" id="6163080at2"/>
<evidence type="ECO:0000313" key="3">
    <source>
        <dbReference type="EMBL" id="SDN58299.1"/>
    </source>
</evidence>
<dbReference type="InterPro" id="IPR009936">
    <property type="entry name" value="DUF1468"/>
</dbReference>
<evidence type="ECO:0000313" key="4">
    <source>
        <dbReference type="Proteomes" id="UP000199677"/>
    </source>
</evidence>
<dbReference type="AlphaFoldDB" id="A0A1H0CK89"/>
<keyword evidence="4" id="KW-1185">Reference proteome</keyword>
<feature type="transmembrane region" description="Helical" evidence="1">
    <location>
        <begin position="134"/>
        <end position="152"/>
    </location>
</feature>
<feature type="transmembrane region" description="Helical" evidence="1">
    <location>
        <begin position="7"/>
        <end position="25"/>
    </location>
</feature>
<keyword evidence="1" id="KW-0472">Membrane</keyword>
<dbReference type="RefSeq" id="WP_089705029.1">
    <property type="nucleotide sequence ID" value="NZ_FNII01000006.1"/>
</dbReference>
<gene>
    <name evidence="3" type="ORF">SAMN04487951_10691</name>
</gene>
<feature type="transmembrane region" description="Helical" evidence="1">
    <location>
        <begin position="83"/>
        <end position="103"/>
    </location>
</feature>
<dbReference type="Pfam" id="PF07331">
    <property type="entry name" value="TctB"/>
    <property type="match status" value="1"/>
</dbReference>
<sequence>MGITRGVMVTVLFGIVLFVMIPIYVPRPSFIPGFAPPPDMWPRVVSILGMVLGLLLLGLSLSKTTEAIADPDAASEIRGDTPLGTLLVRFGFAVLAFAVFVVAVELLGFLLACILLLGAVLVLTGYWRHKWISLSVAVALPLLLYLFFSSALNTRFPAGTLLRALGL</sequence>
<keyword evidence="1" id="KW-1133">Transmembrane helix</keyword>
<organism evidence="3 4">
    <name type="scientific">Vreelandella arcis</name>
    <dbReference type="NCBI Taxonomy" id="416873"/>
    <lineage>
        <taxon>Bacteria</taxon>
        <taxon>Pseudomonadati</taxon>
        <taxon>Pseudomonadota</taxon>
        <taxon>Gammaproteobacteria</taxon>
        <taxon>Oceanospirillales</taxon>
        <taxon>Halomonadaceae</taxon>
        <taxon>Vreelandella</taxon>
    </lineage>
</organism>
<feature type="transmembrane region" description="Helical" evidence="1">
    <location>
        <begin position="45"/>
        <end position="62"/>
    </location>
</feature>
<accession>A0A1H0CK89</accession>
<dbReference type="EMBL" id="FNII01000006">
    <property type="protein sequence ID" value="SDN58299.1"/>
    <property type="molecule type" value="Genomic_DNA"/>
</dbReference>
<keyword evidence="1" id="KW-0812">Transmembrane</keyword>